<accession>A0A165FMI5</accession>
<dbReference type="AlphaFoldDB" id="A0A165FMI5"/>
<dbReference type="EMBL" id="KV426078">
    <property type="protein sequence ID" value="KZV89233.1"/>
    <property type="molecule type" value="Genomic_DNA"/>
</dbReference>
<sequence>MKSARSTVERAGRRRALAAYRAPDEVLNLLWPQGMVLGACPLIGYKFWSDHRGIRPGPQTRRRKFLPSAHEEMANVLLLPPAAMLVLGSTSSCIYTRGGCDYTASPMESLQDMVVTCLDTDVHASSCPVHSTSTSCRSHSCHSVRAGDIILIGGPTSAMRL</sequence>
<keyword evidence="2" id="KW-1185">Reference proteome</keyword>
<reference evidence="1 2" key="1">
    <citation type="journal article" date="2016" name="Mol. Biol. Evol.">
        <title>Comparative Genomics of Early-Diverging Mushroom-Forming Fungi Provides Insights into the Origins of Lignocellulose Decay Capabilities.</title>
        <authorList>
            <person name="Nagy L.G."/>
            <person name="Riley R."/>
            <person name="Tritt A."/>
            <person name="Adam C."/>
            <person name="Daum C."/>
            <person name="Floudas D."/>
            <person name="Sun H."/>
            <person name="Yadav J.S."/>
            <person name="Pangilinan J."/>
            <person name="Larsson K.H."/>
            <person name="Matsuura K."/>
            <person name="Barry K."/>
            <person name="Labutti K."/>
            <person name="Kuo R."/>
            <person name="Ohm R.A."/>
            <person name="Bhattacharya S.S."/>
            <person name="Shirouzu T."/>
            <person name="Yoshinaga Y."/>
            <person name="Martin F.M."/>
            <person name="Grigoriev I.V."/>
            <person name="Hibbett D.S."/>
        </authorList>
    </citation>
    <scope>NUCLEOTIDE SEQUENCE [LARGE SCALE GENOMIC DNA]</scope>
    <source>
        <strain evidence="1 2">HHB12029</strain>
    </source>
</reference>
<organism evidence="1 2">
    <name type="scientific">Exidia glandulosa HHB12029</name>
    <dbReference type="NCBI Taxonomy" id="1314781"/>
    <lineage>
        <taxon>Eukaryota</taxon>
        <taxon>Fungi</taxon>
        <taxon>Dikarya</taxon>
        <taxon>Basidiomycota</taxon>
        <taxon>Agaricomycotina</taxon>
        <taxon>Agaricomycetes</taxon>
        <taxon>Auriculariales</taxon>
        <taxon>Exidiaceae</taxon>
        <taxon>Exidia</taxon>
    </lineage>
</organism>
<protein>
    <submittedName>
        <fullName evidence="1">Uncharacterized protein</fullName>
    </submittedName>
</protein>
<dbReference type="InParanoid" id="A0A165FMI5"/>
<name>A0A165FMI5_EXIGL</name>
<evidence type="ECO:0000313" key="1">
    <source>
        <dbReference type="EMBL" id="KZV89233.1"/>
    </source>
</evidence>
<gene>
    <name evidence="1" type="ORF">EXIGLDRAFT_721558</name>
</gene>
<evidence type="ECO:0000313" key="2">
    <source>
        <dbReference type="Proteomes" id="UP000077266"/>
    </source>
</evidence>
<proteinExistence type="predicted"/>
<dbReference type="Proteomes" id="UP000077266">
    <property type="component" value="Unassembled WGS sequence"/>
</dbReference>